<evidence type="ECO:0000313" key="1">
    <source>
        <dbReference type="EMBL" id="KAL2039064.1"/>
    </source>
</evidence>
<reference evidence="1 2" key="1">
    <citation type="submission" date="2024-09" db="EMBL/GenBank/DDBJ databases">
        <title>Rethinking Asexuality: The Enigmatic Case of Functional Sexual Genes in Lepraria (Stereocaulaceae).</title>
        <authorList>
            <person name="Doellman M."/>
            <person name="Sun Y."/>
            <person name="Barcenas-Pena A."/>
            <person name="Lumbsch H.T."/>
            <person name="Grewe F."/>
        </authorList>
    </citation>
    <scope>NUCLEOTIDE SEQUENCE [LARGE SCALE GENOMIC DNA]</scope>
    <source>
        <strain evidence="1 2">Mercado 3170</strain>
    </source>
</reference>
<name>A0ABR4A2S6_9LECA</name>
<protein>
    <submittedName>
        <fullName evidence="1">Uncharacterized protein</fullName>
    </submittedName>
</protein>
<gene>
    <name evidence="1" type="ORF">N7G274_008113</name>
</gene>
<comment type="caution">
    <text evidence="1">The sequence shown here is derived from an EMBL/GenBank/DDBJ whole genome shotgun (WGS) entry which is preliminary data.</text>
</comment>
<dbReference type="Pfam" id="PF08728">
    <property type="entry name" value="CRT10"/>
    <property type="match status" value="1"/>
</dbReference>
<dbReference type="InterPro" id="IPR014839">
    <property type="entry name" value="Crt10"/>
</dbReference>
<dbReference type="Proteomes" id="UP001590950">
    <property type="component" value="Unassembled WGS sequence"/>
</dbReference>
<sequence length="703" mass="77770">MALRVVPCSHQDGKARYPSNEEDATPRVAWWRNNLTALSQYRNLLFIAYLDKVHVFIPMFPTQELPSKPELILDLPVSGPDLRGYNDPSNPHAVTHLIVGDIGSEEVLVASCDDGDVIAYTTRSIDLALEAAKKRATADQTVPVVSGKSRFGNRRRPFPGDHESPDTSCSPVAEPWLLHNVGLSAWGLSTHKVQRLLAVSSNTMKISVLVFSLDRSEGLGEADTLVKSPHMKAEIYDQLRYDPRVVPHRWKSGSAYGMKSRYRDFKIDLDQHKDNIPSISFYDSDRLGEGTYLASTDIKGNTCIWDVWNGQVVLQKHGNSLYSTVGWGVACLDPKTSRCTEGQIETFGCKGQTDDRHTIVDISEGTQLVADNSQWHPGFSNFGSVPAPNPSVEAILLQPATASDIDMDGTFEFDVIDDDLDEDALEESDGVEPEEDGEAGHMHESITTPVDELDSMVTYVATYTGLAVGAVNPFTFSDFAHLNDPSQAPLRPQEAAQQSVDKPIRIWSGPARPQRCKLPFNLLQTSATDIHLFRNLSYYSGHTEINESHAQVICQQAIHQKIPPGLHHLSRIERLNMILQIPELGVVAIGNQAGRVGILTTTRWQAQRQSGYKIECILPSKSQEEEGLRPKQPLMGIAIGPIQGHETKPDAGSTMDASDSCTARPRVAKGASRRFRLIMVYYDHTVLSYEISRPNEGEEMLVV</sequence>
<accession>A0ABR4A2S6</accession>
<dbReference type="InterPro" id="IPR036322">
    <property type="entry name" value="WD40_repeat_dom_sf"/>
</dbReference>
<evidence type="ECO:0000313" key="2">
    <source>
        <dbReference type="Proteomes" id="UP001590950"/>
    </source>
</evidence>
<proteinExistence type="predicted"/>
<keyword evidence="2" id="KW-1185">Reference proteome</keyword>
<organism evidence="1 2">
    <name type="scientific">Stereocaulon virgatum</name>
    <dbReference type="NCBI Taxonomy" id="373712"/>
    <lineage>
        <taxon>Eukaryota</taxon>
        <taxon>Fungi</taxon>
        <taxon>Dikarya</taxon>
        <taxon>Ascomycota</taxon>
        <taxon>Pezizomycotina</taxon>
        <taxon>Lecanoromycetes</taxon>
        <taxon>OSLEUM clade</taxon>
        <taxon>Lecanoromycetidae</taxon>
        <taxon>Lecanorales</taxon>
        <taxon>Lecanorineae</taxon>
        <taxon>Stereocaulaceae</taxon>
        <taxon>Stereocaulon</taxon>
    </lineage>
</organism>
<dbReference type="EMBL" id="JBEFKJ010000027">
    <property type="protein sequence ID" value="KAL2039064.1"/>
    <property type="molecule type" value="Genomic_DNA"/>
</dbReference>
<dbReference type="SUPFAM" id="SSF50978">
    <property type="entry name" value="WD40 repeat-like"/>
    <property type="match status" value="1"/>
</dbReference>